<evidence type="ECO:0000313" key="3">
    <source>
        <dbReference type="Proteomes" id="UP000239907"/>
    </source>
</evidence>
<dbReference type="GO" id="GO:0004519">
    <property type="term" value="F:endonuclease activity"/>
    <property type="evidence" value="ECO:0007669"/>
    <property type="project" value="InterPro"/>
</dbReference>
<name>A0A2S7U4Z5_9BACT</name>
<dbReference type="InterPro" id="IPR003615">
    <property type="entry name" value="HNH_nuc"/>
</dbReference>
<dbReference type="InterPro" id="IPR002711">
    <property type="entry name" value="HNH"/>
</dbReference>
<protein>
    <recommendedName>
        <fullName evidence="1">HNH domain-containing protein</fullName>
    </recommendedName>
</protein>
<dbReference type="Pfam" id="PF01844">
    <property type="entry name" value="HNH"/>
    <property type="match status" value="1"/>
</dbReference>
<reference evidence="2 3" key="1">
    <citation type="submission" date="2016-12" db="EMBL/GenBank/DDBJ databases">
        <title>Study of bacterial adaptation to deep sea.</title>
        <authorList>
            <person name="Song J."/>
            <person name="Yoshizawa S."/>
            <person name="Kogure K."/>
        </authorList>
    </citation>
    <scope>NUCLEOTIDE SEQUENCE [LARGE SCALE GENOMIC DNA]</scope>
    <source>
        <strain evidence="2 3">SAORIC-165</strain>
    </source>
</reference>
<gene>
    <name evidence="2" type="ORF">BSZ32_17400</name>
</gene>
<dbReference type="Proteomes" id="UP000239907">
    <property type="component" value="Unassembled WGS sequence"/>
</dbReference>
<dbReference type="EMBL" id="MQWA01000001">
    <property type="protein sequence ID" value="PQJ30078.1"/>
    <property type="molecule type" value="Genomic_DNA"/>
</dbReference>
<feature type="domain" description="HNH" evidence="1">
    <location>
        <begin position="108"/>
        <end position="151"/>
    </location>
</feature>
<dbReference type="OrthoDB" id="9816185at2"/>
<comment type="caution">
    <text evidence="2">The sequence shown here is derived from an EMBL/GenBank/DDBJ whole genome shotgun (WGS) entry which is preliminary data.</text>
</comment>
<keyword evidence="3" id="KW-1185">Reference proteome</keyword>
<dbReference type="GO" id="GO:0003676">
    <property type="term" value="F:nucleic acid binding"/>
    <property type="evidence" value="ECO:0007669"/>
    <property type="project" value="InterPro"/>
</dbReference>
<dbReference type="GO" id="GO:0008270">
    <property type="term" value="F:zinc ion binding"/>
    <property type="evidence" value="ECO:0007669"/>
    <property type="project" value="InterPro"/>
</dbReference>
<dbReference type="AlphaFoldDB" id="A0A2S7U4Z5"/>
<proteinExistence type="predicted"/>
<organism evidence="2 3">
    <name type="scientific">Rubritalea profundi</name>
    <dbReference type="NCBI Taxonomy" id="1658618"/>
    <lineage>
        <taxon>Bacteria</taxon>
        <taxon>Pseudomonadati</taxon>
        <taxon>Verrucomicrobiota</taxon>
        <taxon>Verrucomicrobiia</taxon>
        <taxon>Verrucomicrobiales</taxon>
        <taxon>Rubritaleaceae</taxon>
        <taxon>Rubritalea</taxon>
    </lineage>
</organism>
<evidence type="ECO:0000313" key="2">
    <source>
        <dbReference type="EMBL" id="PQJ30078.1"/>
    </source>
</evidence>
<sequence length="284" mass="32341">MIKFELPPISAIESYELCISKVRVMQSQPDLKVRFESIAQEINTRENTYIDHAPKYDLHLLPKDEVAIGSVTNKELVKVYTDRMAKEKAAGYSIYSRIMVTQGDLKMCPYCGTRPFNTLDHFLPESRYPAYVVTPCNLIPSCSECNKEKHADVPSSQNDHYIHPYFDDDTSSEWVIAELDATWSAVSYRTTSPTHWSPEQLARAQHHFDQLKLAELYATYSADELACQKLTLTSLTETAGIDITRLHLEKQLEAARSINVNSWKAPLYRAILNSLPDFLEALSD</sequence>
<evidence type="ECO:0000259" key="1">
    <source>
        <dbReference type="Pfam" id="PF01844"/>
    </source>
</evidence>
<dbReference type="CDD" id="cd00085">
    <property type="entry name" value="HNHc"/>
    <property type="match status" value="1"/>
</dbReference>
<dbReference type="Gene3D" id="1.10.30.50">
    <property type="match status" value="1"/>
</dbReference>
<accession>A0A2S7U4Z5</accession>